<dbReference type="Proteomes" id="UP001217417">
    <property type="component" value="Unassembled WGS sequence"/>
</dbReference>
<feature type="region of interest" description="Disordered" evidence="1">
    <location>
        <begin position="277"/>
        <end position="331"/>
    </location>
</feature>
<name>A0AAD7QWN1_9ASCO</name>
<dbReference type="GeneID" id="80881744"/>
<dbReference type="EMBL" id="JARPMG010000002">
    <property type="protein sequence ID" value="KAJ8102556.1"/>
    <property type="molecule type" value="Genomic_DNA"/>
</dbReference>
<dbReference type="RefSeq" id="XP_056046006.1">
    <property type="nucleotide sequence ID" value="XM_056186578.1"/>
</dbReference>
<comment type="caution">
    <text evidence="2">The sequence shown here is derived from an EMBL/GenBank/DDBJ whole genome shotgun (WGS) entry which is preliminary data.</text>
</comment>
<evidence type="ECO:0000256" key="1">
    <source>
        <dbReference type="SAM" id="MobiDB-lite"/>
    </source>
</evidence>
<dbReference type="AlphaFoldDB" id="A0AAD7QWN1"/>
<feature type="compositionally biased region" description="Polar residues" evidence="1">
    <location>
        <begin position="314"/>
        <end position="331"/>
    </location>
</feature>
<feature type="region of interest" description="Disordered" evidence="1">
    <location>
        <begin position="32"/>
        <end position="57"/>
    </location>
</feature>
<feature type="compositionally biased region" description="Polar residues" evidence="1">
    <location>
        <begin position="285"/>
        <end position="300"/>
    </location>
</feature>
<accession>A0AAD7QWN1</accession>
<organism evidence="2 3">
    <name type="scientific">Lipomyces tetrasporus</name>
    <dbReference type="NCBI Taxonomy" id="54092"/>
    <lineage>
        <taxon>Eukaryota</taxon>
        <taxon>Fungi</taxon>
        <taxon>Dikarya</taxon>
        <taxon>Ascomycota</taxon>
        <taxon>Saccharomycotina</taxon>
        <taxon>Lipomycetes</taxon>
        <taxon>Lipomycetales</taxon>
        <taxon>Lipomycetaceae</taxon>
        <taxon>Lipomyces</taxon>
    </lineage>
</organism>
<keyword evidence="3" id="KW-1185">Reference proteome</keyword>
<sequence length="469" mass="52961">MAAATVEPQPIRCRKISLWKDYSLFHLNSIDRSSSTSDQSGLPIPTSASHRTPGYQDRSLNLDRGIRTNHETLKNSVTNTPVLVDTSKSVTIVVDPISVNPAISQSSQLASRDLPVIDSPPFAESIAIARREFIDASREAGKRQRNELQSTNIASDSHVNITDVCLDGFSDGSQTYSDELRGLQAAYIEYCSTYCRKPGLFGIKRFLKSMQGMAYYPISEYGSKAFEYVGMLIGDDLNEEEYAKFADDETQLATHAARVLRRAMSRPQDNIPRQFVAPTGVSARTGRTTSDVPNTSQSVRSWGRQRSADAESLHASNEPSMQASTMTLPISNPRQSFGNATYLRRNMHPRTATCLYCEREEFPVRRKEITIKMLLDRVEDSLANNDTYAQHRHYSSLKPFWSLMSDRILSEMEKQIGHLYSEGYTLAESIEDIDDCSKALYWAYEKRLKVEQALEGGHTIKARLYRWFR</sequence>
<gene>
    <name evidence="2" type="ORF">POJ06DRAFT_244994</name>
</gene>
<evidence type="ECO:0000313" key="3">
    <source>
        <dbReference type="Proteomes" id="UP001217417"/>
    </source>
</evidence>
<evidence type="ECO:0000313" key="2">
    <source>
        <dbReference type="EMBL" id="KAJ8102556.1"/>
    </source>
</evidence>
<reference evidence="2" key="1">
    <citation type="submission" date="2023-03" db="EMBL/GenBank/DDBJ databases">
        <title>Near-Complete genome sequence of Lipomyces tetrasporous NRRL Y-64009, an oleaginous yeast capable of growing on lignocellulosic hydrolysates.</title>
        <authorList>
            <consortium name="Lawrence Berkeley National Laboratory"/>
            <person name="Jagtap S.S."/>
            <person name="Liu J.-J."/>
            <person name="Walukiewicz H.E."/>
            <person name="Pangilinan J."/>
            <person name="Lipzen A."/>
            <person name="Ahrendt S."/>
            <person name="Koriabine M."/>
            <person name="Cobaugh K."/>
            <person name="Salamov A."/>
            <person name="Yoshinaga Y."/>
            <person name="Ng V."/>
            <person name="Daum C."/>
            <person name="Grigoriev I.V."/>
            <person name="Slininger P.J."/>
            <person name="Dien B.S."/>
            <person name="Jin Y.-S."/>
            <person name="Rao C.V."/>
        </authorList>
    </citation>
    <scope>NUCLEOTIDE SEQUENCE</scope>
    <source>
        <strain evidence="2">NRRL Y-64009</strain>
    </source>
</reference>
<proteinExistence type="predicted"/>
<protein>
    <submittedName>
        <fullName evidence="2">Uncharacterized protein</fullName>
    </submittedName>
</protein>